<dbReference type="EMBL" id="JAVRJZ010000017">
    <property type="protein sequence ID" value="KAK2709251.1"/>
    <property type="molecule type" value="Genomic_DNA"/>
</dbReference>
<evidence type="ECO:0008006" key="4">
    <source>
        <dbReference type="Google" id="ProtNLM"/>
    </source>
</evidence>
<comment type="caution">
    <text evidence="2">The sequence shown here is derived from an EMBL/GenBank/DDBJ whole genome shotgun (WGS) entry which is preliminary data.</text>
</comment>
<keyword evidence="1" id="KW-0732">Signal</keyword>
<proteinExistence type="predicted"/>
<dbReference type="PANTHER" id="PTHR38332">
    <property type="entry name" value="PROTEIN CBG11604"/>
    <property type="match status" value="1"/>
</dbReference>
<organism evidence="2 3">
    <name type="scientific">Artemia franciscana</name>
    <name type="common">Brine shrimp</name>
    <name type="synonym">Artemia sanfranciscana</name>
    <dbReference type="NCBI Taxonomy" id="6661"/>
    <lineage>
        <taxon>Eukaryota</taxon>
        <taxon>Metazoa</taxon>
        <taxon>Ecdysozoa</taxon>
        <taxon>Arthropoda</taxon>
        <taxon>Crustacea</taxon>
        <taxon>Branchiopoda</taxon>
        <taxon>Anostraca</taxon>
        <taxon>Artemiidae</taxon>
        <taxon>Artemia</taxon>
    </lineage>
</organism>
<evidence type="ECO:0000256" key="1">
    <source>
        <dbReference type="SAM" id="SignalP"/>
    </source>
</evidence>
<accession>A0AA88HKG1</accession>
<evidence type="ECO:0000313" key="3">
    <source>
        <dbReference type="Proteomes" id="UP001187531"/>
    </source>
</evidence>
<dbReference type="PANTHER" id="PTHR38332:SF1">
    <property type="entry name" value="RE49668P"/>
    <property type="match status" value="1"/>
</dbReference>
<reference evidence="2" key="1">
    <citation type="submission" date="2023-07" db="EMBL/GenBank/DDBJ databases">
        <title>Chromosome-level genome assembly of Artemia franciscana.</title>
        <authorList>
            <person name="Jo E."/>
        </authorList>
    </citation>
    <scope>NUCLEOTIDE SEQUENCE</scope>
    <source>
        <tissue evidence="2">Whole body</tissue>
    </source>
</reference>
<feature type="chain" id="PRO_5041665800" description="Protein sleepless" evidence="1">
    <location>
        <begin position="22"/>
        <end position="153"/>
    </location>
</feature>
<protein>
    <recommendedName>
        <fullName evidence="4">Protein sleepless</fullName>
    </recommendedName>
</protein>
<sequence>MTWKIFLTSLLLIGICSIASAIDCFKCVSINGDNPACEDPFHNNSTVGILESNCMGGKKGRDGLFPASSCLKLSGVYEDNGDTIVIRLCALDSGTLTTDTEIIRMSHCGSLFYDGRYVKGCLQSCDDVDGCNASYKVFIATTALLLPLLLQFI</sequence>
<name>A0AA88HKG1_ARTSF</name>
<dbReference type="Proteomes" id="UP001187531">
    <property type="component" value="Unassembled WGS sequence"/>
</dbReference>
<keyword evidence="3" id="KW-1185">Reference proteome</keyword>
<dbReference type="AlphaFoldDB" id="A0AA88HKG1"/>
<feature type="signal peptide" evidence="1">
    <location>
        <begin position="1"/>
        <end position="21"/>
    </location>
</feature>
<gene>
    <name evidence="2" type="ORF">QYM36_013045</name>
</gene>
<evidence type="ECO:0000313" key="2">
    <source>
        <dbReference type="EMBL" id="KAK2709251.1"/>
    </source>
</evidence>